<dbReference type="SUPFAM" id="SSF47729">
    <property type="entry name" value="IHF-like DNA-binding proteins"/>
    <property type="match status" value="1"/>
</dbReference>
<organism evidence="5 6">
    <name type="scientific">Limnobacter parvus</name>
    <dbReference type="NCBI Taxonomy" id="2939690"/>
    <lineage>
        <taxon>Bacteria</taxon>
        <taxon>Pseudomonadati</taxon>
        <taxon>Pseudomonadota</taxon>
        <taxon>Betaproteobacteria</taxon>
        <taxon>Burkholderiales</taxon>
        <taxon>Burkholderiaceae</taxon>
        <taxon>Limnobacter</taxon>
    </lineage>
</organism>
<reference evidence="5" key="1">
    <citation type="submission" date="2022-07" db="EMBL/GenBank/DDBJ databases">
        <authorList>
            <person name="Xamxidin M."/>
        </authorList>
    </citation>
    <scope>NUCLEOTIDE SEQUENCE</scope>
    <source>
        <strain evidence="5">YS8-69</strain>
    </source>
</reference>
<keyword evidence="2" id="KW-0226">DNA condensation</keyword>
<evidence type="ECO:0000313" key="5">
    <source>
        <dbReference type="EMBL" id="MCR2746517.1"/>
    </source>
</evidence>
<comment type="similarity">
    <text evidence="1 4">Belongs to the bacterial histone-like protein family.</text>
</comment>
<evidence type="ECO:0000256" key="3">
    <source>
        <dbReference type="ARBA" id="ARBA00023125"/>
    </source>
</evidence>
<dbReference type="PRINTS" id="PR01727">
    <property type="entry name" value="DNABINDINGHU"/>
</dbReference>
<dbReference type="EMBL" id="JANKHG010000017">
    <property type="protein sequence ID" value="MCR2746517.1"/>
    <property type="molecule type" value="Genomic_DNA"/>
</dbReference>
<dbReference type="InterPro" id="IPR010992">
    <property type="entry name" value="IHF-like_DNA-bd_dom_sf"/>
</dbReference>
<protein>
    <submittedName>
        <fullName evidence="5">HU family DNA-binding protein</fullName>
    </submittedName>
</protein>
<dbReference type="PANTHER" id="PTHR33175:SF3">
    <property type="entry name" value="DNA-BINDING PROTEIN HU-BETA"/>
    <property type="match status" value="1"/>
</dbReference>
<dbReference type="RefSeq" id="WP_257511752.1">
    <property type="nucleotide sequence ID" value="NZ_JANKHG010000017.1"/>
</dbReference>
<evidence type="ECO:0000256" key="1">
    <source>
        <dbReference type="ARBA" id="ARBA00010529"/>
    </source>
</evidence>
<sequence>MNKTELIEAIATKSECSKAAAGKMLDAFIDTVSQQMADGDKVVLVGFGTFQTGARAAREGRNPRTGETIKIAAAVVPKFTPGQSLKTKVNTKPAKKKK</sequence>
<accession>A0ABT1XGX0</accession>
<name>A0ABT1XGX0_9BURK</name>
<dbReference type="PROSITE" id="PS00045">
    <property type="entry name" value="HISTONE_LIKE"/>
    <property type="match status" value="1"/>
</dbReference>
<evidence type="ECO:0000256" key="2">
    <source>
        <dbReference type="ARBA" id="ARBA00023067"/>
    </source>
</evidence>
<dbReference type="PANTHER" id="PTHR33175">
    <property type="entry name" value="DNA-BINDING PROTEIN HU"/>
    <property type="match status" value="1"/>
</dbReference>
<proteinExistence type="inferred from homology"/>
<dbReference type="Proteomes" id="UP001165267">
    <property type="component" value="Unassembled WGS sequence"/>
</dbReference>
<evidence type="ECO:0000313" key="6">
    <source>
        <dbReference type="Proteomes" id="UP001165267"/>
    </source>
</evidence>
<dbReference type="CDD" id="cd13831">
    <property type="entry name" value="HU"/>
    <property type="match status" value="1"/>
</dbReference>
<dbReference type="InterPro" id="IPR000119">
    <property type="entry name" value="Hist_DNA-bd"/>
</dbReference>
<dbReference type="SMART" id="SM00411">
    <property type="entry name" value="BHL"/>
    <property type="match status" value="1"/>
</dbReference>
<dbReference type="GO" id="GO:0003677">
    <property type="term" value="F:DNA binding"/>
    <property type="evidence" value="ECO:0007669"/>
    <property type="project" value="UniProtKB-KW"/>
</dbReference>
<dbReference type="Pfam" id="PF00216">
    <property type="entry name" value="Bac_DNA_binding"/>
    <property type="match status" value="1"/>
</dbReference>
<keyword evidence="3 5" id="KW-0238">DNA-binding</keyword>
<gene>
    <name evidence="5" type="ORF">NSP04_07640</name>
</gene>
<evidence type="ECO:0000256" key="4">
    <source>
        <dbReference type="RuleBase" id="RU003939"/>
    </source>
</evidence>
<comment type="caution">
    <text evidence="5">The sequence shown here is derived from an EMBL/GenBank/DDBJ whole genome shotgun (WGS) entry which is preliminary data.</text>
</comment>
<dbReference type="InterPro" id="IPR020816">
    <property type="entry name" value="Histone-like_DNA-bd_CS"/>
</dbReference>
<keyword evidence="6" id="KW-1185">Reference proteome</keyword>
<dbReference type="Gene3D" id="4.10.520.10">
    <property type="entry name" value="IHF-like DNA-binding proteins"/>
    <property type="match status" value="1"/>
</dbReference>